<protein>
    <submittedName>
        <fullName evidence="1">Uncharacterized protein</fullName>
    </submittedName>
</protein>
<dbReference type="Proteomes" id="UP001062846">
    <property type="component" value="Chromosome 8"/>
</dbReference>
<accession>A0ACC0MUC5</accession>
<organism evidence="1 2">
    <name type="scientific">Rhododendron molle</name>
    <name type="common">Chinese azalea</name>
    <name type="synonym">Azalea mollis</name>
    <dbReference type="NCBI Taxonomy" id="49168"/>
    <lineage>
        <taxon>Eukaryota</taxon>
        <taxon>Viridiplantae</taxon>
        <taxon>Streptophyta</taxon>
        <taxon>Embryophyta</taxon>
        <taxon>Tracheophyta</taxon>
        <taxon>Spermatophyta</taxon>
        <taxon>Magnoliopsida</taxon>
        <taxon>eudicotyledons</taxon>
        <taxon>Gunneridae</taxon>
        <taxon>Pentapetalae</taxon>
        <taxon>asterids</taxon>
        <taxon>Ericales</taxon>
        <taxon>Ericaceae</taxon>
        <taxon>Ericoideae</taxon>
        <taxon>Rhodoreae</taxon>
        <taxon>Rhododendron</taxon>
    </lineage>
</organism>
<evidence type="ECO:0000313" key="1">
    <source>
        <dbReference type="EMBL" id="KAI8543878.1"/>
    </source>
</evidence>
<reference evidence="1" key="1">
    <citation type="submission" date="2022-02" db="EMBL/GenBank/DDBJ databases">
        <title>Plant Genome Project.</title>
        <authorList>
            <person name="Zhang R.-G."/>
        </authorList>
    </citation>
    <scope>NUCLEOTIDE SEQUENCE</scope>
    <source>
        <strain evidence="1">AT1</strain>
    </source>
</reference>
<proteinExistence type="predicted"/>
<sequence length="175" mass="19548">MLDLRHIRQGDPTGHRASAEEYFFKICFLLLPQLVAPSDATINGSCSSYQALHNLCWCYCWASYCWRTLGSINQLCICIGILAALVAGLPLAGNPLWWRTMFGIAIIPSVLLALGMAFSPESPTWLYQQGKFSEAEMAIKRLFEKERVAELYIAGNVVETKGRSLEETERALNPT</sequence>
<name>A0ACC0MUC5_RHOML</name>
<evidence type="ECO:0000313" key="2">
    <source>
        <dbReference type="Proteomes" id="UP001062846"/>
    </source>
</evidence>
<gene>
    <name evidence="1" type="ORF">RHMOL_Rhmol08G0252900</name>
</gene>
<comment type="caution">
    <text evidence="1">The sequence shown here is derived from an EMBL/GenBank/DDBJ whole genome shotgun (WGS) entry which is preliminary data.</text>
</comment>
<keyword evidence="2" id="KW-1185">Reference proteome</keyword>
<dbReference type="EMBL" id="CM046395">
    <property type="protein sequence ID" value="KAI8543878.1"/>
    <property type="molecule type" value="Genomic_DNA"/>
</dbReference>